<sequence>MARISLLFSLALVLAIGSVLAHPPTDKKIEKTLCPSTLAKVQAFPYTEISNFVQKKVQFAPKTIAFKTLFAVCKGYTEFLGAFEFSGSKDVFHVVHVKFALMTRAMVAAQAHIGVEGDLAVKLGKSYTVMAERFVKLVEKMAAVSAKYKFDANAKISVSERAEIEKCVSKLKSAIRSYVKVISQCSTKFSAGKNIGFPTYPGGFIGGIAKQGLGYADKLVGAHGQVGAGVEIGAKAKVGAHAKGKVGVESEVKVGGKTGGFLNYGPIVQPKGKVGVQSEAKVGGNGGYYDGFMKYMGKGQFDAAGKAKVGAHVKGKVGAQGEAKVGGNGGYWEGFQKYLGKGQFDAAGKAKVGAHVKGKVGAQGEAKVGGNNGGYWEGFQKYLGKGQFDAAGKAHVGGGSGFRPLSNPHKKHLD</sequence>
<evidence type="ECO:0000256" key="1">
    <source>
        <dbReference type="SAM" id="SignalP"/>
    </source>
</evidence>
<proteinExistence type="predicted"/>
<organism evidence="2 3">
    <name type="scientific">Arabidopsis thaliana x Arabidopsis arenosa</name>
    <dbReference type="NCBI Taxonomy" id="1240361"/>
    <lineage>
        <taxon>Eukaryota</taxon>
        <taxon>Viridiplantae</taxon>
        <taxon>Streptophyta</taxon>
        <taxon>Embryophyta</taxon>
        <taxon>Tracheophyta</taxon>
        <taxon>Spermatophyta</taxon>
        <taxon>Magnoliopsida</taxon>
        <taxon>eudicotyledons</taxon>
        <taxon>Gunneridae</taxon>
        <taxon>Pentapetalae</taxon>
        <taxon>rosids</taxon>
        <taxon>malvids</taxon>
        <taxon>Brassicales</taxon>
        <taxon>Brassicaceae</taxon>
        <taxon>Camelineae</taxon>
        <taxon>Arabidopsis</taxon>
    </lineage>
</organism>
<dbReference type="PANTHER" id="PTHR31607:SF33">
    <property type="entry name" value="DUF1216 DOMAIN-CONTAINING PROTEIN"/>
    <property type="match status" value="1"/>
</dbReference>
<accession>A0A8T1ZI77</accession>
<name>A0A8T1ZI77_9BRAS</name>
<protein>
    <submittedName>
        <fullName evidence="2">Uncharacterized protein</fullName>
    </submittedName>
</protein>
<keyword evidence="3" id="KW-1185">Reference proteome</keyword>
<comment type="caution">
    <text evidence="2">The sequence shown here is derived from an EMBL/GenBank/DDBJ whole genome shotgun (WGS) entry which is preliminary data.</text>
</comment>
<dbReference type="EMBL" id="JAEFBK010000010">
    <property type="protein sequence ID" value="KAG7559132.1"/>
    <property type="molecule type" value="Genomic_DNA"/>
</dbReference>
<reference evidence="2 3" key="1">
    <citation type="submission" date="2020-12" db="EMBL/GenBank/DDBJ databases">
        <title>Concerted genomic and epigenomic changes stabilize Arabidopsis allopolyploids.</title>
        <authorList>
            <person name="Chen Z."/>
        </authorList>
    </citation>
    <scope>NUCLEOTIDE SEQUENCE [LARGE SCALE GENOMIC DNA]</scope>
    <source>
        <strain evidence="2">Allo738</strain>
        <tissue evidence="2">Leaf</tissue>
    </source>
</reference>
<gene>
    <name evidence="2" type="ORF">ISN45_Aa05g007390</name>
</gene>
<dbReference type="AlphaFoldDB" id="A0A8T1ZI77"/>
<keyword evidence="1" id="KW-0732">Signal</keyword>
<feature type="chain" id="PRO_5035875211" evidence="1">
    <location>
        <begin position="22"/>
        <end position="414"/>
    </location>
</feature>
<dbReference type="Proteomes" id="UP000694240">
    <property type="component" value="Chromosome 10"/>
</dbReference>
<evidence type="ECO:0000313" key="2">
    <source>
        <dbReference type="EMBL" id="KAG7559132.1"/>
    </source>
</evidence>
<evidence type="ECO:0000313" key="3">
    <source>
        <dbReference type="Proteomes" id="UP000694240"/>
    </source>
</evidence>
<dbReference type="PANTHER" id="PTHR31607">
    <property type="entry name" value="DUF1216 DOMAIN-CONTAINING PROTEIN-RELATED"/>
    <property type="match status" value="1"/>
</dbReference>
<feature type="signal peptide" evidence="1">
    <location>
        <begin position="1"/>
        <end position="21"/>
    </location>
</feature>